<keyword evidence="9" id="KW-1185">Reference proteome</keyword>
<evidence type="ECO:0000256" key="1">
    <source>
        <dbReference type="ARBA" id="ARBA00010233"/>
    </source>
</evidence>
<organism evidence="8 9">
    <name type="scientific">Laedolimicola intestinihominis</name>
    <dbReference type="NCBI Taxonomy" id="3133166"/>
    <lineage>
        <taxon>Bacteria</taxon>
        <taxon>Bacillati</taxon>
        <taxon>Bacillota</taxon>
        <taxon>Clostridia</taxon>
        <taxon>Lachnospirales</taxon>
        <taxon>Lachnospiraceae</taxon>
        <taxon>Laedolimicola</taxon>
    </lineage>
</organism>
<feature type="domain" description="LD-carboxypeptidase C-terminal" evidence="7">
    <location>
        <begin position="176"/>
        <end position="285"/>
    </location>
</feature>
<dbReference type="PANTHER" id="PTHR30237">
    <property type="entry name" value="MURAMOYLTETRAPEPTIDE CARBOXYPEPTIDASE"/>
    <property type="match status" value="1"/>
</dbReference>
<keyword evidence="5" id="KW-0720">Serine protease</keyword>
<dbReference type="PANTHER" id="PTHR30237:SF2">
    <property type="entry name" value="MUREIN TETRAPEPTIDE CARBOXYPEPTIDASE"/>
    <property type="match status" value="1"/>
</dbReference>
<gene>
    <name evidence="8" type="ORF">WMO29_08800</name>
</gene>
<name>A0ABV1FHP1_9FIRM</name>
<dbReference type="InterPro" id="IPR027478">
    <property type="entry name" value="LdcA_N"/>
</dbReference>
<dbReference type="SUPFAM" id="SSF141986">
    <property type="entry name" value="LD-carboxypeptidase A C-terminal domain-like"/>
    <property type="match status" value="1"/>
</dbReference>
<dbReference type="Proteomes" id="UP001438008">
    <property type="component" value="Unassembled WGS sequence"/>
</dbReference>
<dbReference type="Gene3D" id="3.50.30.60">
    <property type="entry name" value="LD-carboxypeptidase A C-terminal domain-like"/>
    <property type="match status" value="1"/>
</dbReference>
<dbReference type="PIRSF" id="PIRSF028757">
    <property type="entry name" value="LD-carboxypeptidase"/>
    <property type="match status" value="1"/>
</dbReference>
<dbReference type="InterPro" id="IPR040921">
    <property type="entry name" value="Peptidase_S66C"/>
</dbReference>
<dbReference type="EMBL" id="JBBMFE010000007">
    <property type="protein sequence ID" value="MEQ2472586.1"/>
    <property type="molecule type" value="Genomic_DNA"/>
</dbReference>
<keyword evidence="4" id="KW-0378">Hydrolase</keyword>
<evidence type="ECO:0000313" key="9">
    <source>
        <dbReference type="Proteomes" id="UP001438008"/>
    </source>
</evidence>
<evidence type="ECO:0000259" key="7">
    <source>
        <dbReference type="Pfam" id="PF17676"/>
    </source>
</evidence>
<dbReference type="InterPro" id="IPR027461">
    <property type="entry name" value="Carboxypeptidase_A_C_sf"/>
</dbReference>
<accession>A0ABV1FHP1</accession>
<dbReference type="InterPro" id="IPR003507">
    <property type="entry name" value="S66_fam"/>
</dbReference>
<keyword evidence="3" id="KW-0645">Protease</keyword>
<evidence type="ECO:0000259" key="6">
    <source>
        <dbReference type="Pfam" id="PF02016"/>
    </source>
</evidence>
<comment type="similarity">
    <text evidence="1">Belongs to the peptidase S66 family.</text>
</comment>
<evidence type="ECO:0000313" key="8">
    <source>
        <dbReference type="EMBL" id="MEQ2472586.1"/>
    </source>
</evidence>
<protein>
    <submittedName>
        <fullName evidence="8">S66 peptidase family protein</fullName>
    </submittedName>
</protein>
<dbReference type="Pfam" id="PF02016">
    <property type="entry name" value="Peptidase_S66"/>
    <property type="match status" value="1"/>
</dbReference>
<feature type="domain" description="LD-carboxypeptidase N-terminal" evidence="6">
    <location>
        <begin position="4"/>
        <end position="124"/>
    </location>
</feature>
<keyword evidence="2" id="KW-0121">Carboxypeptidase</keyword>
<dbReference type="CDD" id="cd07062">
    <property type="entry name" value="Peptidase_S66_mccF_like"/>
    <property type="match status" value="1"/>
</dbReference>
<reference evidence="8 9" key="1">
    <citation type="submission" date="2024-03" db="EMBL/GenBank/DDBJ databases">
        <title>Human intestinal bacterial collection.</title>
        <authorList>
            <person name="Pauvert C."/>
            <person name="Hitch T.C.A."/>
            <person name="Clavel T."/>
        </authorList>
    </citation>
    <scope>NUCLEOTIDE SEQUENCE [LARGE SCALE GENOMIC DNA]</scope>
    <source>
        <strain evidence="8 9">CLA-AA-H132</strain>
    </source>
</reference>
<sequence length="288" mass="32108">MRKIALVACSNGLEVRKKGSVEELCAYLEGLGFTPCVSPCLYEKDPVFCSVFSGTAEERAEALMSFYRDPEVQAILDLSGGDLANELLPYLDYEVIGKSQAEFWGYSDLTTILNAIYAKTGRSSVLYQARNLVSDGGFFRRPAFENTILQKQSDLFQISCQYVQKGQKQELSEFCGTLVGGNIRCLLKLAGTEYWPDMQDKILLLESWSGGVPKMVTYFSQLRQLGVFRQIKSLLLGTFTEMEDRGCSPTIEELVCRYAGSELPILKTRQIGHGKDALAIRVGEKFGM</sequence>
<evidence type="ECO:0000256" key="5">
    <source>
        <dbReference type="ARBA" id="ARBA00022825"/>
    </source>
</evidence>
<dbReference type="RefSeq" id="WP_349164547.1">
    <property type="nucleotide sequence ID" value="NZ_JBBMFE010000007.1"/>
</dbReference>
<evidence type="ECO:0000256" key="3">
    <source>
        <dbReference type="ARBA" id="ARBA00022670"/>
    </source>
</evidence>
<evidence type="ECO:0000256" key="2">
    <source>
        <dbReference type="ARBA" id="ARBA00022645"/>
    </source>
</evidence>
<dbReference type="InterPro" id="IPR029062">
    <property type="entry name" value="Class_I_gatase-like"/>
</dbReference>
<proteinExistence type="inferred from homology"/>
<dbReference type="InterPro" id="IPR040449">
    <property type="entry name" value="Peptidase_S66_N"/>
</dbReference>
<dbReference type="SUPFAM" id="SSF52317">
    <property type="entry name" value="Class I glutamine amidotransferase-like"/>
    <property type="match status" value="1"/>
</dbReference>
<dbReference type="Pfam" id="PF17676">
    <property type="entry name" value="Peptidase_S66C"/>
    <property type="match status" value="1"/>
</dbReference>
<comment type="caution">
    <text evidence="8">The sequence shown here is derived from an EMBL/GenBank/DDBJ whole genome shotgun (WGS) entry which is preliminary data.</text>
</comment>
<evidence type="ECO:0000256" key="4">
    <source>
        <dbReference type="ARBA" id="ARBA00022801"/>
    </source>
</evidence>
<dbReference type="Gene3D" id="3.40.50.10740">
    <property type="entry name" value="Class I glutamine amidotransferase-like"/>
    <property type="match status" value="1"/>
</dbReference>